<reference evidence="2 3" key="1">
    <citation type="journal article" date="2019" name="Environ. Microbiol.">
        <title>Species interactions and distinct microbial communities in high Arctic permafrost affected cryosols are associated with the CH4 and CO2 gas fluxes.</title>
        <authorList>
            <person name="Altshuler I."/>
            <person name="Hamel J."/>
            <person name="Turney S."/>
            <person name="Magnuson E."/>
            <person name="Levesque R."/>
            <person name="Greer C."/>
            <person name="Whyte L.G."/>
        </authorList>
    </citation>
    <scope>NUCLEOTIDE SEQUENCE [LARGE SCALE GENOMIC DNA]</scope>
    <source>
        <strain evidence="2 3">S5.20</strain>
    </source>
</reference>
<proteinExistence type="predicted"/>
<dbReference type="OrthoDB" id="4476244at2"/>
<feature type="transmembrane region" description="Helical" evidence="1">
    <location>
        <begin position="262"/>
        <end position="283"/>
    </location>
</feature>
<evidence type="ECO:0000313" key="2">
    <source>
        <dbReference type="EMBL" id="TPG35157.1"/>
    </source>
</evidence>
<comment type="caution">
    <text evidence="2">The sequence shown here is derived from an EMBL/GenBank/DDBJ whole genome shotgun (WGS) entry which is preliminary data.</text>
</comment>
<keyword evidence="1" id="KW-1133">Transmembrane helix</keyword>
<dbReference type="Proteomes" id="UP000320095">
    <property type="component" value="Unassembled WGS sequence"/>
</dbReference>
<keyword evidence="1" id="KW-0812">Transmembrane</keyword>
<name>A0A502ECL8_9MYCO</name>
<organism evidence="2 3">
    <name type="scientific">Mycolicibacterium hodleri</name>
    <dbReference type="NCBI Taxonomy" id="49897"/>
    <lineage>
        <taxon>Bacteria</taxon>
        <taxon>Bacillati</taxon>
        <taxon>Actinomycetota</taxon>
        <taxon>Actinomycetes</taxon>
        <taxon>Mycobacteriales</taxon>
        <taxon>Mycobacteriaceae</taxon>
        <taxon>Mycolicibacterium</taxon>
    </lineage>
</organism>
<feature type="transmembrane region" description="Helical" evidence="1">
    <location>
        <begin position="101"/>
        <end position="119"/>
    </location>
</feature>
<dbReference type="InterPro" id="IPR021417">
    <property type="entry name" value="DUF3060"/>
</dbReference>
<dbReference type="RefSeq" id="WP_140690032.1">
    <property type="nucleotide sequence ID" value="NZ_RCZG01000003.1"/>
</dbReference>
<evidence type="ECO:0000256" key="1">
    <source>
        <dbReference type="SAM" id="Phobius"/>
    </source>
</evidence>
<dbReference type="EMBL" id="RCZG01000003">
    <property type="protein sequence ID" value="TPG35157.1"/>
    <property type="molecule type" value="Genomic_DNA"/>
</dbReference>
<evidence type="ECO:0000313" key="3">
    <source>
        <dbReference type="Proteomes" id="UP000320095"/>
    </source>
</evidence>
<keyword evidence="1" id="KW-0472">Membrane</keyword>
<sequence length="388" mass="42134">MTSPEDPEQRIAELQKQLADARRIADLERQLGEARSQQQPGAATSAADVFAALKRFQSDRGTGFGAGMGRFPPAPVDTRLADAPRRIPARFLLAELLPFRWWYLVAFFAVAIPPIALWITNPEWLAPAAVAVLIVIYGYQFWTARKRLALLRWGRVAQVISGDIASQATYYSGTTWSNVWLPQAHGWTVTRDLWSGPSTKTRVRYAIDGYQGEITLRGRAYDDGVILADQRHPERALCVSSFAYDLDRDESGNWVGRLRTRLMVGMAAWVLIVIGWLAVAIGISTGEASQLLTQDTSIRLSPGGTATVNDNGPQTVYCNDGHLVVGGGSNPVTIHGHCASLALSGIDAVVTIDSVDTITLNGIGNHVTYHSGTPRIVTGGINNSADRA</sequence>
<gene>
    <name evidence="2" type="ORF">EAH80_10375</name>
</gene>
<dbReference type="Pfam" id="PF11259">
    <property type="entry name" value="DUF3060"/>
    <property type="match status" value="1"/>
</dbReference>
<protein>
    <submittedName>
        <fullName evidence="2">DUF3060 domain-containing protein</fullName>
    </submittedName>
</protein>
<feature type="transmembrane region" description="Helical" evidence="1">
    <location>
        <begin position="125"/>
        <end position="142"/>
    </location>
</feature>
<dbReference type="AlphaFoldDB" id="A0A502ECL8"/>
<accession>A0A502ECL8</accession>
<keyword evidence="3" id="KW-1185">Reference proteome</keyword>